<feature type="compositionally biased region" description="Polar residues" evidence="1">
    <location>
        <begin position="39"/>
        <end position="61"/>
    </location>
</feature>
<evidence type="ECO:0000256" key="1">
    <source>
        <dbReference type="SAM" id="MobiDB-lite"/>
    </source>
</evidence>
<dbReference type="AlphaFoldDB" id="A0A6G1CGP7"/>
<proteinExistence type="predicted"/>
<dbReference type="EMBL" id="SPHZ02000009">
    <property type="protein sequence ID" value="KAF0899658.1"/>
    <property type="molecule type" value="Genomic_DNA"/>
</dbReference>
<evidence type="ECO:0000313" key="3">
    <source>
        <dbReference type="Proteomes" id="UP000479710"/>
    </source>
</evidence>
<feature type="non-terminal residue" evidence="2">
    <location>
        <position position="1"/>
    </location>
</feature>
<sequence>DVVFQEDKAWQWDDTSTSVADGEGRYCVTFTIEDEAIDQSVNMQMQQEAATSAQPPNTPASTHDDLGDDSGQVQSPLAAKSCDSNGFTSNFSNH</sequence>
<reference evidence="2 3" key="1">
    <citation type="submission" date="2019-11" db="EMBL/GenBank/DDBJ databases">
        <title>Whole genome sequence of Oryza granulata.</title>
        <authorList>
            <person name="Li W."/>
        </authorList>
    </citation>
    <scope>NUCLEOTIDE SEQUENCE [LARGE SCALE GENOMIC DNA]</scope>
    <source>
        <strain evidence="3">cv. Menghai</strain>
        <tissue evidence="2">Leaf</tissue>
    </source>
</reference>
<protein>
    <submittedName>
        <fullName evidence="2">Uncharacterized protein</fullName>
    </submittedName>
</protein>
<comment type="caution">
    <text evidence="2">The sequence shown here is derived from an EMBL/GenBank/DDBJ whole genome shotgun (WGS) entry which is preliminary data.</text>
</comment>
<accession>A0A6G1CGP7</accession>
<feature type="region of interest" description="Disordered" evidence="1">
    <location>
        <begin position="38"/>
        <end position="94"/>
    </location>
</feature>
<dbReference type="Proteomes" id="UP000479710">
    <property type="component" value="Unassembled WGS sequence"/>
</dbReference>
<keyword evidence="3" id="KW-1185">Reference proteome</keyword>
<evidence type="ECO:0000313" key="2">
    <source>
        <dbReference type="EMBL" id="KAF0899658.1"/>
    </source>
</evidence>
<gene>
    <name evidence="2" type="ORF">E2562_021357</name>
</gene>
<feature type="compositionally biased region" description="Polar residues" evidence="1">
    <location>
        <begin position="82"/>
        <end position="94"/>
    </location>
</feature>
<organism evidence="2 3">
    <name type="scientific">Oryza meyeriana var. granulata</name>
    <dbReference type="NCBI Taxonomy" id="110450"/>
    <lineage>
        <taxon>Eukaryota</taxon>
        <taxon>Viridiplantae</taxon>
        <taxon>Streptophyta</taxon>
        <taxon>Embryophyta</taxon>
        <taxon>Tracheophyta</taxon>
        <taxon>Spermatophyta</taxon>
        <taxon>Magnoliopsida</taxon>
        <taxon>Liliopsida</taxon>
        <taxon>Poales</taxon>
        <taxon>Poaceae</taxon>
        <taxon>BOP clade</taxon>
        <taxon>Oryzoideae</taxon>
        <taxon>Oryzeae</taxon>
        <taxon>Oryzinae</taxon>
        <taxon>Oryza</taxon>
        <taxon>Oryza meyeriana</taxon>
    </lineage>
</organism>
<name>A0A6G1CGP7_9ORYZ</name>